<dbReference type="EMBL" id="QKLU01000007">
    <property type="protein sequence ID" value="PYF71651.1"/>
    <property type="molecule type" value="Genomic_DNA"/>
</dbReference>
<name>A0A318UNS2_9SPHI</name>
<dbReference type="SMART" id="SM00554">
    <property type="entry name" value="FAS1"/>
    <property type="match status" value="1"/>
</dbReference>
<protein>
    <submittedName>
        <fullName evidence="3">Fasciclin domain-containing protein</fullName>
    </submittedName>
</protein>
<dbReference type="Gene3D" id="2.30.180.10">
    <property type="entry name" value="FAS1 domain"/>
    <property type="match status" value="2"/>
</dbReference>
<feature type="domain" description="FAS1" evidence="2">
    <location>
        <begin position="39"/>
        <end position="185"/>
    </location>
</feature>
<evidence type="ECO:0000313" key="3">
    <source>
        <dbReference type="EMBL" id="PYF71651.1"/>
    </source>
</evidence>
<sequence length="360" mass="40641">MKINKYVYLLYNCLFLILMAGFSACKHDDYTVKKSNENIRLAGDFLKNNYDYTLFYAALDYTGILPQLNEKGPFTVLAPNNKAFIELGIQSAADIKKLNRDSLKQAMALHIISRSLRQSDVPVNTVNVEYQSLAGVPVYVSFGTKNPANPDEYEWTSVLYFNGSRATRKDVQLVNGILHSLDKVMKRYPGKGVQQWLSDRPAYSIFVSGLKKFGLWDELAGKGPFTIFAPNNQAFTNMGISKADIDALDPGKYIGPRLFGAYIQYEKRYFLSDLNAFSFINNQNTYENFTRNGNSYFKWYAYGATHTISLADRKEFPSVGYGQSIIELATMGYRMDNLCDNGTVQDLPELLVTPGQALKK</sequence>
<evidence type="ECO:0000259" key="2">
    <source>
        <dbReference type="PROSITE" id="PS50213"/>
    </source>
</evidence>
<reference evidence="3 4" key="1">
    <citation type="submission" date="2018-06" db="EMBL/GenBank/DDBJ databases">
        <title>Genomic Encyclopedia of Archaeal and Bacterial Type Strains, Phase II (KMG-II): from individual species to whole genera.</title>
        <authorList>
            <person name="Goeker M."/>
        </authorList>
    </citation>
    <scope>NUCLEOTIDE SEQUENCE [LARGE SCALE GENOMIC DNA]</scope>
    <source>
        <strain evidence="3 4">DSM 27372</strain>
    </source>
</reference>
<evidence type="ECO:0000313" key="4">
    <source>
        <dbReference type="Proteomes" id="UP000248198"/>
    </source>
</evidence>
<gene>
    <name evidence="3" type="ORF">B0O44_107268</name>
</gene>
<evidence type="ECO:0000256" key="1">
    <source>
        <dbReference type="SAM" id="Phobius"/>
    </source>
</evidence>
<dbReference type="InterPro" id="IPR000782">
    <property type="entry name" value="FAS1_domain"/>
</dbReference>
<dbReference type="InterPro" id="IPR050904">
    <property type="entry name" value="Adhesion/Biosynth-related"/>
</dbReference>
<keyword evidence="1" id="KW-0472">Membrane</keyword>
<keyword evidence="4" id="KW-1185">Reference proteome</keyword>
<dbReference type="PANTHER" id="PTHR10900:SF77">
    <property type="entry name" value="FI19380P1"/>
    <property type="match status" value="1"/>
</dbReference>
<dbReference type="PROSITE" id="PS50213">
    <property type="entry name" value="FAS1"/>
    <property type="match status" value="2"/>
</dbReference>
<dbReference type="Pfam" id="PF02469">
    <property type="entry name" value="Fasciclin"/>
    <property type="match status" value="2"/>
</dbReference>
<feature type="domain" description="FAS1" evidence="2">
    <location>
        <begin position="190"/>
        <end position="351"/>
    </location>
</feature>
<comment type="caution">
    <text evidence="3">The sequence shown here is derived from an EMBL/GenBank/DDBJ whole genome shotgun (WGS) entry which is preliminary data.</text>
</comment>
<dbReference type="PROSITE" id="PS51257">
    <property type="entry name" value="PROKAR_LIPOPROTEIN"/>
    <property type="match status" value="1"/>
</dbReference>
<keyword evidence="1" id="KW-0812">Transmembrane</keyword>
<dbReference type="AlphaFoldDB" id="A0A318UNS2"/>
<dbReference type="SUPFAM" id="SSF82153">
    <property type="entry name" value="FAS1 domain"/>
    <property type="match status" value="2"/>
</dbReference>
<dbReference type="InterPro" id="IPR036378">
    <property type="entry name" value="FAS1_dom_sf"/>
</dbReference>
<dbReference type="PANTHER" id="PTHR10900">
    <property type="entry name" value="PERIOSTIN-RELATED"/>
    <property type="match status" value="1"/>
</dbReference>
<feature type="transmembrane region" description="Helical" evidence="1">
    <location>
        <begin position="6"/>
        <end position="25"/>
    </location>
</feature>
<proteinExistence type="predicted"/>
<dbReference type="Proteomes" id="UP000248198">
    <property type="component" value="Unassembled WGS sequence"/>
</dbReference>
<organism evidence="3 4">
    <name type="scientific">Pedobacter nutrimenti</name>
    <dbReference type="NCBI Taxonomy" id="1241337"/>
    <lineage>
        <taxon>Bacteria</taxon>
        <taxon>Pseudomonadati</taxon>
        <taxon>Bacteroidota</taxon>
        <taxon>Sphingobacteriia</taxon>
        <taxon>Sphingobacteriales</taxon>
        <taxon>Sphingobacteriaceae</taxon>
        <taxon>Pedobacter</taxon>
    </lineage>
</organism>
<dbReference type="RefSeq" id="WP_170123375.1">
    <property type="nucleotide sequence ID" value="NZ_QKLU01000007.1"/>
</dbReference>
<accession>A0A318UNS2</accession>
<keyword evidence="1" id="KW-1133">Transmembrane helix</keyword>